<dbReference type="GO" id="GO:0005634">
    <property type="term" value="C:nucleus"/>
    <property type="evidence" value="ECO:0007669"/>
    <property type="project" value="UniProtKB-SubCell"/>
</dbReference>
<evidence type="ECO:0000256" key="4">
    <source>
        <dbReference type="SAM" id="MobiDB-lite"/>
    </source>
</evidence>
<keyword evidence="8" id="KW-1185">Reference proteome</keyword>
<dbReference type="PANTHER" id="PTHR48287">
    <property type="entry name" value="ARM REPEAT SUPERFAMILY PROTEIN"/>
    <property type="match status" value="1"/>
</dbReference>
<dbReference type="PANTHER" id="PTHR48287:SF1">
    <property type="entry name" value="ARM REPEAT SUPERFAMILY PROTEIN"/>
    <property type="match status" value="1"/>
</dbReference>
<feature type="compositionally biased region" description="Basic and acidic residues" evidence="4">
    <location>
        <begin position="1306"/>
        <end position="1315"/>
    </location>
</feature>
<reference evidence="7 8" key="1">
    <citation type="submission" date="2015-07" db="EMBL/GenBank/DDBJ databases">
        <title>Draft Genome Sequence of Malassezia furfur CBS1878 and Malassezia pachydermatis CBS1879.</title>
        <authorList>
            <person name="Triana S."/>
            <person name="Ohm R."/>
            <person name="Gonzalez A."/>
            <person name="DeCock H."/>
            <person name="Restrepo S."/>
            <person name="Celis A."/>
        </authorList>
    </citation>
    <scope>NUCLEOTIDE SEQUENCE [LARGE SCALE GENOMIC DNA]</scope>
    <source>
        <strain evidence="7 8">CBS 1879</strain>
    </source>
</reference>
<dbReference type="STRING" id="77020.A0A0M8ML61"/>
<dbReference type="EMBL" id="LGAV01000003">
    <property type="protein sequence ID" value="KOS14706.1"/>
    <property type="molecule type" value="Genomic_DNA"/>
</dbReference>
<dbReference type="InterPro" id="IPR016024">
    <property type="entry name" value="ARM-type_fold"/>
</dbReference>
<gene>
    <name evidence="7" type="ORF">Malapachy_0748</name>
</gene>
<feature type="domain" description="RRP12 HEAT" evidence="5">
    <location>
        <begin position="418"/>
        <end position="725"/>
    </location>
</feature>
<organism evidence="7 8">
    <name type="scientific">Malassezia pachydermatis</name>
    <dbReference type="NCBI Taxonomy" id="77020"/>
    <lineage>
        <taxon>Eukaryota</taxon>
        <taxon>Fungi</taxon>
        <taxon>Dikarya</taxon>
        <taxon>Basidiomycota</taxon>
        <taxon>Ustilaginomycotina</taxon>
        <taxon>Malasseziomycetes</taxon>
        <taxon>Malasseziales</taxon>
        <taxon>Malasseziaceae</taxon>
        <taxon>Malassezia</taxon>
    </lineage>
</organism>
<dbReference type="VEuPathDB" id="FungiDB:Malapachy_0748"/>
<dbReference type="SUPFAM" id="SSF48371">
    <property type="entry name" value="ARM repeat"/>
    <property type="match status" value="1"/>
</dbReference>
<dbReference type="RefSeq" id="XP_017992338.1">
    <property type="nucleotide sequence ID" value="XM_018135262.1"/>
</dbReference>
<proteinExistence type="inferred from homology"/>
<evidence type="ECO:0000256" key="2">
    <source>
        <dbReference type="ARBA" id="ARBA00007690"/>
    </source>
</evidence>
<dbReference type="OrthoDB" id="2192888at2759"/>
<comment type="caution">
    <text evidence="7">The sequence shown here is derived from an EMBL/GenBank/DDBJ whole genome shotgun (WGS) entry which is preliminary data.</text>
</comment>
<evidence type="ECO:0000259" key="6">
    <source>
        <dbReference type="Pfam" id="PF25772"/>
    </source>
</evidence>
<feature type="region of interest" description="Disordered" evidence="4">
    <location>
        <begin position="1257"/>
        <end position="1354"/>
    </location>
</feature>
<dbReference type="InterPro" id="IPR011989">
    <property type="entry name" value="ARM-like"/>
</dbReference>
<feature type="region of interest" description="Disordered" evidence="4">
    <location>
        <begin position="227"/>
        <end position="259"/>
    </location>
</feature>
<accession>A0A0M8ML61</accession>
<evidence type="ECO:0000259" key="5">
    <source>
        <dbReference type="Pfam" id="PF08161"/>
    </source>
</evidence>
<sequence length="1354" mass="147122">MSASMSAEDGATSSDTYNAVERRLGLLDALSRIRHLKDSKLENQRAPAQLLVAIEATLAERAAQEQQETGPTQYFLALESLLSAEEPGEDVHASSVYLLSLVLPYVAPGVVRAKSLALLSAVAAPLAEPHGASEHMNARIRSALGVVEALLEMVPVKDRTHLERERTWLTVWDLVLSLCMDARPKVRRRAHDLVRHILGLPAWSHDHPYASRTMAWAARTLQHVAEARGGPVTTQGGKPTYDKKSGQARHAKSAAAARQQAASEGAASSGIWVCQLLQGLVALVPPKTTATLVPALLLLPALQNPFLTVAVYDVFAALFRSPRAEAMSTEAMLAASTALDQPARDVTLLAQTVSALLDESAVPASTDVQTLPSYMGVLESCMVTYSAASPTAAWALVPTLWQQTWHLALSAQSDASRSSPSVRVAGRTLLQALVRYCVPEEAVAEALTASTSPLRTMLDSVKDALGTHALRYAHARADILPVLSSCLQRLRYPLEPRQAPPAETLLMDQVVHVASLRTQRDFDARAEADAVLGTAVEVCGPARILAVLPLQLLDDEGRPNMQGTGRAWMLPLLRAHITNTNLQHFVEAMVPLSEALFELRVRAEQPTDGTAPRPVEAKVMEALIEQIWACFPGYCDLARDVPTALTPRVLELLVQVLRTQRALRPSVLKGLEWLVQRTESLVASQAPADQLQRQFGVDQAQGQATLAHLRSLAGVLLASLFNLLSELPAQERAYVMECIRTYLAILDAPSIAQTFSKVAAMLTQALQTYEPSMPAPGMPEPNSPRYVPPVPHTMMDLLLALVPHLKKAEAIQLVDMCAHVLPVADSSLQKKAYRALARLLTGDEAEALRSHFGTAALVSQWLTLDVQPGAVRDRLQLLLALLPHWPNDQLGLLGSVVPEAVLGTKEANQGAREAAYDLLVEMGHRMAQGGTIHRAQAGAANAETASVDASVQELVMMVAAGLAGASPRMIGASITALARLLYEFHTTLPADTVRELLATMLVFLESTNREIVKGALGFCKVALVALPAPDVESTLPTLVPALLHVRHVHKNHFKGRVRHLIERLLRRFGEKAIEVHVDAENQRLLANIRKRKERAKRRRAQASTHEGEEETDWAPAKSVGVDAFEEALYGSASESESDGDEDAEEKATRPKARLPNQGRQRRAKHREDDTYLLEDNDTPMNLLDASTVSAIRSHVRAKPRREPGQEAKSFQVDDMGRLHIQDEAAAAAADGPEAAAMATEGHAYMDKSLGVDGFTHRGRGGAVKFNKNNKRTRAQERRDDEEEEAETASHAPRRPKRGKQAIGSEFRARRAEGDVQKNGMSPYAYVPLSSVAGKRKGKPAAKLAITGKHKAKRT</sequence>
<keyword evidence="3" id="KW-0539">Nucleus</keyword>
<dbReference type="Gene3D" id="1.25.10.10">
    <property type="entry name" value="Leucine-rich Repeat Variant"/>
    <property type="match status" value="1"/>
</dbReference>
<feature type="compositionally biased region" description="Acidic residues" evidence="4">
    <location>
        <begin position="1135"/>
        <end position="1144"/>
    </location>
</feature>
<evidence type="ECO:0000313" key="7">
    <source>
        <dbReference type="EMBL" id="KOS14706.1"/>
    </source>
</evidence>
<evidence type="ECO:0000256" key="3">
    <source>
        <dbReference type="ARBA" id="ARBA00023242"/>
    </source>
</evidence>
<feature type="region of interest" description="Disordered" evidence="4">
    <location>
        <begin position="1092"/>
        <end position="1117"/>
    </location>
</feature>
<comment type="similarity">
    <text evidence="2">Belongs to the RRP12 family.</text>
</comment>
<dbReference type="InterPro" id="IPR052087">
    <property type="entry name" value="RRP12"/>
</dbReference>
<dbReference type="Pfam" id="PF08161">
    <property type="entry name" value="RRP12_HEAT"/>
    <property type="match status" value="1"/>
</dbReference>
<dbReference type="InterPro" id="IPR012978">
    <property type="entry name" value="HEAT_RRP12"/>
</dbReference>
<comment type="subcellular location">
    <subcellularLocation>
        <location evidence="1">Nucleus</location>
    </subcellularLocation>
</comment>
<protein>
    <submittedName>
        <fullName evidence="7">Ribosomal rna-processing protein 12</fullName>
    </submittedName>
</protein>
<name>A0A0M8ML61_9BASI</name>
<dbReference type="InterPro" id="IPR057860">
    <property type="entry name" value="HEAT_RRP12_N"/>
</dbReference>
<dbReference type="Proteomes" id="UP000037751">
    <property type="component" value="Unassembled WGS sequence"/>
</dbReference>
<evidence type="ECO:0000256" key="1">
    <source>
        <dbReference type="ARBA" id="ARBA00004123"/>
    </source>
</evidence>
<dbReference type="Pfam" id="PF25772">
    <property type="entry name" value="HEAT_RRP12_N"/>
    <property type="match status" value="1"/>
</dbReference>
<dbReference type="GeneID" id="28727137"/>
<feature type="region of interest" description="Disordered" evidence="4">
    <location>
        <begin position="1130"/>
        <end position="1169"/>
    </location>
</feature>
<feature type="domain" description="RRP12 N-terminal HEAT" evidence="6">
    <location>
        <begin position="49"/>
        <end position="325"/>
    </location>
</feature>
<evidence type="ECO:0000313" key="8">
    <source>
        <dbReference type="Proteomes" id="UP000037751"/>
    </source>
</evidence>